<dbReference type="EMBL" id="JAWDGP010003343">
    <property type="protein sequence ID" value="KAK3775354.1"/>
    <property type="molecule type" value="Genomic_DNA"/>
</dbReference>
<dbReference type="Proteomes" id="UP001283361">
    <property type="component" value="Unassembled WGS sequence"/>
</dbReference>
<gene>
    <name evidence="1" type="ORF">RRG08_039769</name>
</gene>
<comment type="caution">
    <text evidence="1">The sequence shown here is derived from an EMBL/GenBank/DDBJ whole genome shotgun (WGS) entry which is preliminary data.</text>
</comment>
<dbReference type="AlphaFoldDB" id="A0AAE0ZTN3"/>
<proteinExistence type="predicted"/>
<evidence type="ECO:0000313" key="2">
    <source>
        <dbReference type="Proteomes" id="UP001283361"/>
    </source>
</evidence>
<reference evidence="1" key="1">
    <citation type="journal article" date="2023" name="G3 (Bethesda)">
        <title>A reference genome for the long-term kleptoplast-retaining sea slug Elysia crispata morphotype clarki.</title>
        <authorList>
            <person name="Eastman K.E."/>
            <person name="Pendleton A.L."/>
            <person name="Shaikh M.A."/>
            <person name="Suttiyut T."/>
            <person name="Ogas R."/>
            <person name="Tomko P."/>
            <person name="Gavelis G."/>
            <person name="Widhalm J.R."/>
            <person name="Wisecaver J.H."/>
        </authorList>
    </citation>
    <scope>NUCLEOTIDE SEQUENCE</scope>
    <source>
        <strain evidence="1">ECLA1</strain>
    </source>
</reference>
<protein>
    <submittedName>
        <fullName evidence="1">Uncharacterized protein</fullName>
    </submittedName>
</protein>
<keyword evidence="2" id="KW-1185">Reference proteome</keyword>
<sequence>MVGGKFVTQMAGVEMYDRRNLPRQGLPLEAPGFRPAVFRFGTRRAHASSSLSYPPCYFSCDERDRRTGLVATCGIF</sequence>
<name>A0AAE0ZTN3_9GAST</name>
<accession>A0AAE0ZTN3</accession>
<evidence type="ECO:0000313" key="1">
    <source>
        <dbReference type="EMBL" id="KAK3775354.1"/>
    </source>
</evidence>
<organism evidence="1 2">
    <name type="scientific">Elysia crispata</name>
    <name type="common">lettuce slug</name>
    <dbReference type="NCBI Taxonomy" id="231223"/>
    <lineage>
        <taxon>Eukaryota</taxon>
        <taxon>Metazoa</taxon>
        <taxon>Spiralia</taxon>
        <taxon>Lophotrochozoa</taxon>
        <taxon>Mollusca</taxon>
        <taxon>Gastropoda</taxon>
        <taxon>Heterobranchia</taxon>
        <taxon>Euthyneura</taxon>
        <taxon>Panpulmonata</taxon>
        <taxon>Sacoglossa</taxon>
        <taxon>Placobranchoidea</taxon>
        <taxon>Plakobranchidae</taxon>
        <taxon>Elysia</taxon>
    </lineage>
</organism>